<evidence type="ECO:0000313" key="13">
    <source>
        <dbReference type="Proteomes" id="UP001233999"/>
    </source>
</evidence>
<organism evidence="12 13">
    <name type="scientific">Diploptera punctata</name>
    <name type="common">Pacific beetle cockroach</name>
    <dbReference type="NCBI Taxonomy" id="6984"/>
    <lineage>
        <taxon>Eukaryota</taxon>
        <taxon>Metazoa</taxon>
        <taxon>Ecdysozoa</taxon>
        <taxon>Arthropoda</taxon>
        <taxon>Hexapoda</taxon>
        <taxon>Insecta</taxon>
        <taxon>Pterygota</taxon>
        <taxon>Neoptera</taxon>
        <taxon>Polyneoptera</taxon>
        <taxon>Dictyoptera</taxon>
        <taxon>Blattodea</taxon>
        <taxon>Blaberoidea</taxon>
        <taxon>Blaberidae</taxon>
        <taxon>Diplopterinae</taxon>
        <taxon>Diploptera</taxon>
    </lineage>
</organism>
<dbReference type="InterPro" id="IPR052192">
    <property type="entry name" value="Insect_Ionotropic_Sensory_Rcpt"/>
</dbReference>
<evidence type="ECO:0000256" key="8">
    <source>
        <dbReference type="ARBA" id="ARBA00023180"/>
    </source>
</evidence>
<reference evidence="12" key="2">
    <citation type="submission" date="2023-05" db="EMBL/GenBank/DDBJ databases">
        <authorList>
            <person name="Fouks B."/>
        </authorList>
    </citation>
    <scope>NUCLEOTIDE SEQUENCE</scope>
    <source>
        <strain evidence="12">Stay&amp;Tobe</strain>
        <tissue evidence="12">Testes</tissue>
    </source>
</reference>
<evidence type="ECO:0000313" key="12">
    <source>
        <dbReference type="EMBL" id="KAJ9585364.1"/>
    </source>
</evidence>
<dbReference type="SUPFAM" id="SSF53850">
    <property type="entry name" value="Periplasmic binding protein-like II"/>
    <property type="match status" value="1"/>
</dbReference>
<feature type="domain" description="Ionotropic glutamate receptor C-terminal" evidence="11">
    <location>
        <begin position="369"/>
        <end position="631"/>
    </location>
</feature>
<name>A0AAD7ZR72_DIPPU</name>
<keyword evidence="3" id="KW-1003">Cell membrane</keyword>
<keyword evidence="8" id="KW-0325">Glycoprotein</keyword>
<dbReference type="GO" id="GO:0050906">
    <property type="term" value="P:detection of stimulus involved in sensory perception"/>
    <property type="evidence" value="ECO:0007669"/>
    <property type="project" value="UniProtKB-ARBA"/>
</dbReference>
<gene>
    <name evidence="12" type="ORF">L9F63_002824</name>
</gene>
<dbReference type="InterPro" id="IPR001320">
    <property type="entry name" value="Iontro_rcpt_C"/>
</dbReference>
<protein>
    <recommendedName>
        <fullName evidence="11">Ionotropic glutamate receptor C-terminal domain-containing protein</fullName>
    </recommendedName>
</protein>
<comment type="subcellular location">
    <subcellularLocation>
        <location evidence="1">Cell membrane</location>
        <topology evidence="1">Multi-pass membrane protein</topology>
    </subcellularLocation>
</comment>
<feature type="transmembrane region" description="Helical" evidence="9">
    <location>
        <begin position="624"/>
        <end position="645"/>
    </location>
</feature>
<keyword evidence="10" id="KW-0732">Signal</keyword>
<feature type="chain" id="PRO_5042268713" description="Ionotropic glutamate receptor C-terminal domain-containing protein" evidence="10">
    <location>
        <begin position="21"/>
        <end position="655"/>
    </location>
</feature>
<accession>A0AAD7ZR72</accession>
<evidence type="ECO:0000256" key="5">
    <source>
        <dbReference type="ARBA" id="ARBA00022989"/>
    </source>
</evidence>
<evidence type="ECO:0000259" key="11">
    <source>
        <dbReference type="Pfam" id="PF00060"/>
    </source>
</evidence>
<dbReference type="AlphaFoldDB" id="A0AAD7ZR72"/>
<feature type="transmembrane region" description="Helical" evidence="9">
    <location>
        <begin position="370"/>
        <end position="395"/>
    </location>
</feature>
<keyword evidence="13" id="KW-1185">Reference proteome</keyword>
<comment type="similarity">
    <text evidence="2">Belongs to the glutamate-gated ion channel (TC 1.A.10.1) family.</text>
</comment>
<feature type="signal peptide" evidence="10">
    <location>
        <begin position="1"/>
        <end position="20"/>
    </location>
</feature>
<dbReference type="EMBL" id="JASPKZ010007278">
    <property type="protein sequence ID" value="KAJ9585364.1"/>
    <property type="molecule type" value="Genomic_DNA"/>
</dbReference>
<keyword evidence="4 9" id="KW-0812">Transmembrane</keyword>
<evidence type="ECO:0000256" key="2">
    <source>
        <dbReference type="ARBA" id="ARBA00008685"/>
    </source>
</evidence>
<dbReference type="Gene3D" id="1.10.287.70">
    <property type="match status" value="1"/>
</dbReference>
<dbReference type="Proteomes" id="UP001233999">
    <property type="component" value="Unassembled WGS sequence"/>
</dbReference>
<evidence type="ECO:0000256" key="9">
    <source>
        <dbReference type="SAM" id="Phobius"/>
    </source>
</evidence>
<comment type="caution">
    <text evidence="12">The sequence shown here is derived from an EMBL/GenBank/DDBJ whole genome shotgun (WGS) entry which is preliminary data.</text>
</comment>
<sequence length="655" mass="75535">MRKTWFIFLCCFAVILTTDAKENIALINCLYDVIKQISPVSVIIITPNGFQKNYNNSEFSTNITDYARCGTISPCAEQDIWNSLLQKFQETSTWSTVLIQVDIEDKQVYSNINASYILISEKESITDLIIDIKEESMIVTRDQDWNPRLKFIVCVTKTFANPENVAKEMLSAMWEIKIVNVIVLIPTQEVDEGVNINSLIDVYIWLPFSAEGRCSNVSDATLLNRWISDETGERFLNKTPLFQYKTPANLNFCPLFASVLEFPPFIFDMEEKDGEVTYRSGIKYMIIREVTNRVNMELKFRKPSTDFWGTPLKNRSYTGIGFTDFFHKGHNVLNVEYSRIYLIDHTRWYVPCAKPIDRWKSLIRVFKPSLWLGFLAVYIFASVVIWAVVKISIGIKENSVNDTFKSLVTWLLNFWAIIVESGATDPPNIIPIRIVFLAWILYCWAVNTVYQTFLVTFLVDPGYEHQLSTEEEVFESNVALGIVPSLVTCCIPGWETYPPSRVYICTFYQKCLDRSVMVSDIAFTFVQYHMDHIISTRYIGDNGKPLICPLKEPISFQPVVILFNKGSLYLQRFDKLIGGIIEGGILNYWYENLKHTSTLTTFSTLKPAEDEEYIKLSLEHLKSAFIFLFLGYLISILIFIIEKIIQKKNARKSNI</sequence>
<dbReference type="PANTHER" id="PTHR42643">
    <property type="entry name" value="IONOTROPIC RECEPTOR 20A-RELATED"/>
    <property type="match status" value="1"/>
</dbReference>
<feature type="transmembrane region" description="Helical" evidence="9">
    <location>
        <begin position="436"/>
        <end position="459"/>
    </location>
</feature>
<evidence type="ECO:0000256" key="6">
    <source>
        <dbReference type="ARBA" id="ARBA00023136"/>
    </source>
</evidence>
<dbReference type="Pfam" id="PF00060">
    <property type="entry name" value="Lig_chan"/>
    <property type="match status" value="1"/>
</dbReference>
<dbReference type="GO" id="GO:0005886">
    <property type="term" value="C:plasma membrane"/>
    <property type="evidence" value="ECO:0007669"/>
    <property type="project" value="UniProtKB-SubCell"/>
</dbReference>
<keyword evidence="5 9" id="KW-1133">Transmembrane helix</keyword>
<keyword evidence="6 9" id="KW-0472">Membrane</keyword>
<evidence type="ECO:0000256" key="1">
    <source>
        <dbReference type="ARBA" id="ARBA00004651"/>
    </source>
</evidence>
<evidence type="ECO:0000256" key="7">
    <source>
        <dbReference type="ARBA" id="ARBA00023170"/>
    </source>
</evidence>
<evidence type="ECO:0000256" key="3">
    <source>
        <dbReference type="ARBA" id="ARBA00022475"/>
    </source>
</evidence>
<keyword evidence="7" id="KW-0675">Receptor</keyword>
<evidence type="ECO:0000256" key="10">
    <source>
        <dbReference type="SAM" id="SignalP"/>
    </source>
</evidence>
<dbReference type="PANTHER" id="PTHR42643:SF30">
    <property type="entry name" value="IONOTROPIC RECEPTOR 40A-RELATED"/>
    <property type="match status" value="1"/>
</dbReference>
<proteinExistence type="inferred from homology"/>
<dbReference type="GO" id="GO:0015276">
    <property type="term" value="F:ligand-gated monoatomic ion channel activity"/>
    <property type="evidence" value="ECO:0007669"/>
    <property type="project" value="InterPro"/>
</dbReference>
<evidence type="ECO:0000256" key="4">
    <source>
        <dbReference type="ARBA" id="ARBA00022692"/>
    </source>
</evidence>
<reference evidence="12" key="1">
    <citation type="journal article" date="2023" name="IScience">
        <title>Live-bearing cockroach genome reveals convergent evolutionary mechanisms linked to viviparity in insects and beyond.</title>
        <authorList>
            <person name="Fouks B."/>
            <person name="Harrison M.C."/>
            <person name="Mikhailova A.A."/>
            <person name="Marchal E."/>
            <person name="English S."/>
            <person name="Carruthers M."/>
            <person name="Jennings E.C."/>
            <person name="Chiamaka E.L."/>
            <person name="Frigard R.A."/>
            <person name="Pippel M."/>
            <person name="Attardo G.M."/>
            <person name="Benoit J.B."/>
            <person name="Bornberg-Bauer E."/>
            <person name="Tobe S.S."/>
        </authorList>
    </citation>
    <scope>NUCLEOTIDE SEQUENCE</scope>
    <source>
        <strain evidence="12">Stay&amp;Tobe</strain>
    </source>
</reference>